<dbReference type="GO" id="GO:0046872">
    <property type="term" value="F:metal ion binding"/>
    <property type="evidence" value="ECO:0007669"/>
    <property type="project" value="UniProtKB-KW"/>
</dbReference>
<evidence type="ECO:0000313" key="8">
    <source>
        <dbReference type="EMBL" id="SVA88458.1"/>
    </source>
</evidence>
<evidence type="ECO:0000256" key="2">
    <source>
        <dbReference type="ARBA" id="ARBA00022670"/>
    </source>
</evidence>
<gene>
    <name evidence="8" type="ORF">METZ01_LOCUS141312</name>
</gene>
<dbReference type="InterPro" id="IPR001915">
    <property type="entry name" value="Peptidase_M48"/>
</dbReference>
<evidence type="ECO:0000256" key="3">
    <source>
        <dbReference type="ARBA" id="ARBA00022723"/>
    </source>
</evidence>
<dbReference type="AlphaFoldDB" id="A0A381ZGL4"/>
<evidence type="ECO:0000256" key="5">
    <source>
        <dbReference type="ARBA" id="ARBA00022833"/>
    </source>
</evidence>
<organism evidence="8">
    <name type="scientific">marine metagenome</name>
    <dbReference type="NCBI Taxonomy" id="408172"/>
    <lineage>
        <taxon>unclassified sequences</taxon>
        <taxon>metagenomes</taxon>
        <taxon>ecological metagenomes</taxon>
    </lineage>
</organism>
<protein>
    <recommendedName>
        <fullName evidence="7">Peptidase M48 domain-containing protein</fullName>
    </recommendedName>
</protein>
<proteinExistence type="predicted"/>
<comment type="cofactor">
    <cofactor evidence="1">
        <name>Zn(2+)</name>
        <dbReference type="ChEBI" id="CHEBI:29105"/>
    </cofactor>
</comment>
<keyword evidence="4" id="KW-0378">Hydrolase</keyword>
<keyword evidence="6" id="KW-0482">Metalloprotease</keyword>
<dbReference type="GO" id="GO:0006508">
    <property type="term" value="P:proteolysis"/>
    <property type="evidence" value="ECO:0007669"/>
    <property type="project" value="UniProtKB-KW"/>
</dbReference>
<dbReference type="GO" id="GO:0004222">
    <property type="term" value="F:metalloendopeptidase activity"/>
    <property type="evidence" value="ECO:0007669"/>
    <property type="project" value="InterPro"/>
</dbReference>
<feature type="domain" description="Peptidase M48" evidence="7">
    <location>
        <begin position="52"/>
        <end position="111"/>
    </location>
</feature>
<dbReference type="Pfam" id="PF01435">
    <property type="entry name" value="Peptidase_M48"/>
    <property type="match status" value="1"/>
</dbReference>
<evidence type="ECO:0000256" key="1">
    <source>
        <dbReference type="ARBA" id="ARBA00001947"/>
    </source>
</evidence>
<evidence type="ECO:0000256" key="6">
    <source>
        <dbReference type="ARBA" id="ARBA00023049"/>
    </source>
</evidence>
<evidence type="ECO:0000256" key="4">
    <source>
        <dbReference type="ARBA" id="ARBA00022801"/>
    </source>
</evidence>
<keyword evidence="3" id="KW-0479">Metal-binding</keyword>
<keyword evidence="2" id="KW-0645">Protease</keyword>
<reference evidence="8" key="1">
    <citation type="submission" date="2018-05" db="EMBL/GenBank/DDBJ databases">
        <authorList>
            <person name="Lanie J.A."/>
            <person name="Ng W.-L."/>
            <person name="Kazmierczak K.M."/>
            <person name="Andrzejewski T.M."/>
            <person name="Davidsen T.M."/>
            <person name="Wayne K.J."/>
            <person name="Tettelin H."/>
            <person name="Glass J.I."/>
            <person name="Rusch D."/>
            <person name="Podicherti R."/>
            <person name="Tsui H.-C.T."/>
            <person name="Winkler M.E."/>
        </authorList>
    </citation>
    <scope>NUCLEOTIDE SEQUENCE</scope>
</reference>
<name>A0A381ZGL4_9ZZZZ</name>
<accession>A0A381ZGL4</accession>
<evidence type="ECO:0000259" key="7">
    <source>
        <dbReference type="Pfam" id="PF01435"/>
    </source>
</evidence>
<dbReference type="Gene3D" id="3.30.2010.10">
    <property type="entry name" value="Metalloproteases ('zincins'), catalytic domain"/>
    <property type="match status" value="1"/>
</dbReference>
<dbReference type="EMBL" id="UINC01021267">
    <property type="protein sequence ID" value="SVA88458.1"/>
    <property type="molecule type" value="Genomic_DNA"/>
</dbReference>
<sequence length="202" mass="22592">METLVINVKLSLLALVFFLSGCAGGDGISRSQCGSQQDCDRHITYWQNAIDAVAQANFPDEKFNAIVHYKDFKNAWVTAGRNINITALLLDTLNFNQMVAVAAHEIAHLKISSSNHLEVDQVGVDYLIKTGMHKKDFLTLLYWMQGYCMDNHDDSCSTYYTYLVRIEQIENSMSATDWRLALPDLENLLKMDADGGEDGGGE</sequence>
<keyword evidence="5" id="KW-0862">Zinc</keyword>